<dbReference type="Gene3D" id="3.30.930.10">
    <property type="entry name" value="Bira Bifunctional Protein, Domain 2"/>
    <property type="match status" value="1"/>
</dbReference>
<evidence type="ECO:0000256" key="2">
    <source>
        <dbReference type="ARBA" id="ARBA00013168"/>
    </source>
</evidence>
<dbReference type="InterPro" id="IPR045864">
    <property type="entry name" value="aa-tRNA-synth_II/BPL/LPL"/>
</dbReference>
<evidence type="ECO:0000256" key="14">
    <source>
        <dbReference type="ARBA" id="ARBA00048300"/>
    </source>
</evidence>
<dbReference type="SUPFAM" id="SSF50447">
    <property type="entry name" value="Translation proteins"/>
    <property type="match status" value="1"/>
</dbReference>
<comment type="catalytic activity">
    <reaction evidence="14 15">
        <text>tRNA(Ala) + L-alanine + ATP = L-alanyl-tRNA(Ala) + AMP + diphosphate</text>
        <dbReference type="Rhea" id="RHEA:12540"/>
        <dbReference type="Rhea" id="RHEA-COMP:9657"/>
        <dbReference type="Rhea" id="RHEA-COMP:9923"/>
        <dbReference type="ChEBI" id="CHEBI:30616"/>
        <dbReference type="ChEBI" id="CHEBI:33019"/>
        <dbReference type="ChEBI" id="CHEBI:57972"/>
        <dbReference type="ChEBI" id="CHEBI:78442"/>
        <dbReference type="ChEBI" id="CHEBI:78497"/>
        <dbReference type="ChEBI" id="CHEBI:456215"/>
        <dbReference type="EC" id="6.1.1.7"/>
    </reaction>
</comment>
<dbReference type="GO" id="GO:0002161">
    <property type="term" value="F:aminoacyl-tRNA deacylase activity"/>
    <property type="evidence" value="ECO:0007669"/>
    <property type="project" value="TreeGrafter"/>
</dbReference>
<dbReference type="InterPro" id="IPR018165">
    <property type="entry name" value="Ala-tRNA-synth_IIc_core"/>
</dbReference>
<keyword evidence="12 15" id="KW-0030">Aminoacyl-tRNA synthetase</keyword>
<evidence type="ECO:0000313" key="17">
    <source>
        <dbReference type="EMBL" id="KAK9693817.1"/>
    </source>
</evidence>
<dbReference type="EC" id="6.1.1.7" evidence="2"/>
<dbReference type="CDD" id="cd00673">
    <property type="entry name" value="AlaRS_core"/>
    <property type="match status" value="1"/>
</dbReference>
<comment type="domain">
    <text evidence="15">Consists of three domains; the N-terminal catalytic domain, the editing domain and the C-terminal C-Ala domain. The editing domain removes incorrectly charged amino acids, while the C-Ala domain, along with tRNA(Ala), serves as a bridge to cooperatively bring together the editing and aminoacylation centers thus stimulating deacylation of misacylated tRNAs.</text>
</comment>
<dbReference type="SMART" id="SM00863">
    <property type="entry name" value="tRNA_SAD"/>
    <property type="match status" value="1"/>
</dbReference>
<dbReference type="InterPro" id="IPR050058">
    <property type="entry name" value="Ala-tRNA_ligase"/>
</dbReference>
<dbReference type="FunFam" id="3.30.930.10:FF:000011">
    <property type="entry name" value="Alanine--tRNA ligase, cytoplasmic"/>
    <property type="match status" value="1"/>
</dbReference>
<dbReference type="SUPFAM" id="SSF101353">
    <property type="entry name" value="Putative anticodon-binding domain of alanyl-tRNA synthetase (AlaRS)"/>
    <property type="match status" value="2"/>
</dbReference>
<dbReference type="FunFam" id="3.30.980.10:FF:000004">
    <property type="entry name" value="Alanine--tRNA ligase, cytoplasmic"/>
    <property type="match status" value="1"/>
</dbReference>
<feature type="binding site" evidence="15">
    <location>
        <position position="776"/>
    </location>
    <ligand>
        <name>Zn(2+)</name>
        <dbReference type="ChEBI" id="CHEBI:29105"/>
    </ligand>
</feature>
<evidence type="ECO:0000256" key="12">
    <source>
        <dbReference type="ARBA" id="ARBA00023146"/>
    </source>
</evidence>
<evidence type="ECO:0000256" key="1">
    <source>
        <dbReference type="ARBA" id="ARBA00008429"/>
    </source>
</evidence>
<dbReference type="Pfam" id="PF01411">
    <property type="entry name" value="tRNA-synt_2c"/>
    <property type="match status" value="2"/>
</dbReference>
<comment type="function">
    <text evidence="15">Catalyzes the attachment of alanine to tRNA(Ala) in a two-step reaction: alanine is first activated by ATP to form Ala-AMP and then transferred to the acceptor end of tRNA(Ala). Also edits incorrectly charged tRNA(Ala) via its editing domain.</text>
</comment>
<sequence length="1029" mass="116831">MLIIKHCKSLIRNKNTHKNDIRHISKYLDKDKTSKAVRQRFLDYFINENNHHFVRSSPVVPYCDPTVAFVNAGMNQFKGIFLGTQSPAYMRVANSQKCVRVGGKHNDLSMVGTDGSHHTFFEMLGNWSFGDYFKKEACALAWHLLTNVYKINKKTLYVTYFNGDDKLGLKPDIECKEIWRNIGVDEDRILPFGMKDNFWEMGTSGPCGPCTEIHVDQRGLRNRAEFVNKGVHDLNEVWNLVFIQYNRNLDGTIMQLPKGYVDTGMGLERLCAVLQRRISNYDTDLFLPMFGAIQKICNGVPKYNGVFGEKDWNGLQTGYRILADHTRMLTACLADGMIPEENQKLRRIMRKAFSVSELSFGKETGLVKELVNYVVESLGGVYLEMENELSFGKETGLVKELVNYVVESLGGVYLEMEKNINQIRQIIDYEEDLYKALRSTSVLEWSNIVKQEPLLADLEVLEMPGLVTAYKDIKSNNVKEMSSHYSFKLYDTYGLDEDAILKLSKALNIVYDEKLLREALDLSRNASRTIDSDEKEGLVKRLKEMKIEPTVDNYKYKYVKKNDTYVFESLPAKVVQLIKDNQLVDSIEPNTDCSVIFDKTVLYHEAGGQTSDKGHAVNNSGIFQIDAIENLNGILLHRGRFKSDNRLAIGDRLVMKLDENIRLGNMRNHTATHLLNAALKRLKGVTCQKSSKVDCKRLNFDVGIFGEKLSVGDVRVLEDEINRVIKIGLNVKISEIDSQELLLADNITLIPGETYPDTGIRLVEIVGKDFVSREPCCGTHVYNTGDIGNFCITNTKSLGRSTVSIHAITGAVAKQARNNGTMLEEHIMELQKNLNDNMDKPEVLNSTMSSIKQRLNYSEDDFVLPATVRQDCLERLNEISKQIKSATKDTLKEFIEMEMKCALETKICKTKQNNEYIIHYLRSSMILESVPLQKATKLCPNIPILVISYSDNMVKARCCVPESMCTKEFNAQKWLNQVSVIFNSTAAAPKGQDPALVCNMKAKYVNIQEWDTLLSEGMNLAKLYVEKHL</sequence>
<dbReference type="InterPro" id="IPR018163">
    <property type="entry name" value="Thr/Ala-tRNA-synth_IIc_edit"/>
</dbReference>
<evidence type="ECO:0000256" key="7">
    <source>
        <dbReference type="ARBA" id="ARBA00022741"/>
    </source>
</evidence>
<comment type="similarity">
    <text evidence="1">Belongs to the class-II aminoacyl-tRNA synthetase family. Alax-L subfamily.</text>
</comment>
<evidence type="ECO:0000259" key="16">
    <source>
        <dbReference type="PROSITE" id="PS50860"/>
    </source>
</evidence>
<dbReference type="InterPro" id="IPR009000">
    <property type="entry name" value="Transl_B-barrel_sf"/>
</dbReference>
<dbReference type="PANTHER" id="PTHR11777:SF9">
    <property type="entry name" value="ALANINE--TRNA LIGASE, CYTOPLASMIC"/>
    <property type="match status" value="1"/>
</dbReference>
<feature type="binding site" evidence="15">
    <location>
        <position position="780"/>
    </location>
    <ligand>
        <name>Zn(2+)</name>
        <dbReference type="ChEBI" id="CHEBI:29105"/>
    </ligand>
</feature>
<keyword evidence="18" id="KW-1185">Reference proteome</keyword>
<comment type="caution">
    <text evidence="17">The sequence shown here is derived from an EMBL/GenBank/DDBJ whole genome shotgun (WGS) entry which is preliminary data.</text>
</comment>
<evidence type="ECO:0000256" key="6">
    <source>
        <dbReference type="ARBA" id="ARBA00022723"/>
    </source>
</evidence>
<evidence type="ECO:0000256" key="13">
    <source>
        <dbReference type="ARBA" id="ARBA00032577"/>
    </source>
</evidence>
<keyword evidence="5 15" id="KW-0436">Ligase</keyword>
<dbReference type="InterPro" id="IPR018164">
    <property type="entry name" value="Ala-tRNA-synth_IIc_N"/>
</dbReference>
<feature type="binding site" evidence="15">
    <location>
        <position position="669"/>
    </location>
    <ligand>
        <name>Zn(2+)</name>
        <dbReference type="ChEBI" id="CHEBI:29105"/>
    </ligand>
</feature>
<dbReference type="SUPFAM" id="SSF55681">
    <property type="entry name" value="Class II aaRS and biotin synthetases"/>
    <property type="match status" value="1"/>
</dbReference>
<keyword evidence="10 15" id="KW-0694">RNA-binding</keyword>
<dbReference type="GO" id="GO:0005524">
    <property type="term" value="F:ATP binding"/>
    <property type="evidence" value="ECO:0007669"/>
    <property type="project" value="UniProtKB-UniRule"/>
</dbReference>
<dbReference type="InterPro" id="IPR023033">
    <property type="entry name" value="Ala_tRNA_ligase_euk/bac"/>
</dbReference>
<evidence type="ECO:0000313" key="18">
    <source>
        <dbReference type="Proteomes" id="UP001458880"/>
    </source>
</evidence>
<dbReference type="Gene3D" id="2.40.30.130">
    <property type="match status" value="1"/>
</dbReference>
<dbReference type="PRINTS" id="PR00980">
    <property type="entry name" value="TRNASYNTHALA"/>
</dbReference>
<dbReference type="InterPro" id="IPR018162">
    <property type="entry name" value="Ala-tRNA-ligase_IIc_anticod-bd"/>
</dbReference>
<dbReference type="SUPFAM" id="SSF55186">
    <property type="entry name" value="ThrRS/AlaRS common domain"/>
    <property type="match status" value="1"/>
</dbReference>
<dbReference type="GO" id="GO:0000049">
    <property type="term" value="F:tRNA binding"/>
    <property type="evidence" value="ECO:0007669"/>
    <property type="project" value="UniProtKB-KW"/>
</dbReference>
<evidence type="ECO:0000256" key="10">
    <source>
        <dbReference type="ARBA" id="ARBA00022884"/>
    </source>
</evidence>
<dbReference type="GO" id="GO:0004813">
    <property type="term" value="F:alanine-tRNA ligase activity"/>
    <property type="evidence" value="ECO:0007669"/>
    <property type="project" value="UniProtKB-UniRule"/>
</dbReference>
<evidence type="ECO:0000256" key="11">
    <source>
        <dbReference type="ARBA" id="ARBA00022917"/>
    </source>
</evidence>
<dbReference type="GO" id="GO:0008270">
    <property type="term" value="F:zinc ion binding"/>
    <property type="evidence" value="ECO:0007669"/>
    <property type="project" value="UniProtKB-UniRule"/>
</dbReference>
<dbReference type="InterPro" id="IPR002318">
    <property type="entry name" value="Ala-tRNA-lgiase_IIc"/>
</dbReference>
<dbReference type="Gene3D" id="3.30.980.10">
    <property type="entry name" value="Threonyl-trna Synthetase, Chain A, domain 2"/>
    <property type="match status" value="1"/>
</dbReference>
<keyword evidence="11 15" id="KW-0648">Protein biosynthesis</keyword>
<name>A0AAW1IVP2_POPJA</name>
<dbReference type="AlphaFoldDB" id="A0AAW1IVP2"/>
<dbReference type="EMBL" id="JASPKY010000530">
    <property type="protein sequence ID" value="KAK9693817.1"/>
    <property type="molecule type" value="Genomic_DNA"/>
</dbReference>
<evidence type="ECO:0000256" key="3">
    <source>
        <dbReference type="ARBA" id="ARBA00017959"/>
    </source>
</evidence>
<evidence type="ECO:0000256" key="4">
    <source>
        <dbReference type="ARBA" id="ARBA00022555"/>
    </source>
</evidence>
<dbReference type="PROSITE" id="PS50860">
    <property type="entry name" value="AA_TRNA_LIGASE_II_ALA"/>
    <property type="match status" value="1"/>
</dbReference>
<dbReference type="Pfam" id="PF07973">
    <property type="entry name" value="tRNA_SAD"/>
    <property type="match status" value="1"/>
</dbReference>
<protein>
    <recommendedName>
        <fullName evidence="3">Alanine--tRNA ligase</fullName>
        <ecNumber evidence="2">6.1.1.7</ecNumber>
    </recommendedName>
    <alternativeName>
        <fullName evidence="13">Alanyl-tRNA synthetase</fullName>
    </alternativeName>
</protein>
<keyword evidence="6 15" id="KW-0479">Metal-binding</keyword>
<evidence type="ECO:0000256" key="15">
    <source>
        <dbReference type="HAMAP-Rule" id="MF_03133"/>
    </source>
</evidence>
<proteinExistence type="inferred from homology"/>
<dbReference type="InterPro" id="IPR012947">
    <property type="entry name" value="tRNA_SAD"/>
</dbReference>
<dbReference type="Proteomes" id="UP001458880">
    <property type="component" value="Unassembled WGS sequence"/>
</dbReference>
<gene>
    <name evidence="17" type="ORF">QE152_g33923</name>
</gene>
<comment type="cofactor">
    <cofactor evidence="15">
        <name>Zn(2+)</name>
        <dbReference type="ChEBI" id="CHEBI:29105"/>
    </cofactor>
    <text evidence="15">Binds 1 zinc ion per subunit.</text>
</comment>
<feature type="binding site" evidence="15">
    <location>
        <position position="673"/>
    </location>
    <ligand>
        <name>Zn(2+)</name>
        <dbReference type="ChEBI" id="CHEBI:29105"/>
    </ligand>
</feature>
<dbReference type="GO" id="GO:0006419">
    <property type="term" value="P:alanyl-tRNA aminoacylation"/>
    <property type="evidence" value="ECO:0007669"/>
    <property type="project" value="InterPro"/>
</dbReference>
<evidence type="ECO:0000256" key="9">
    <source>
        <dbReference type="ARBA" id="ARBA00022840"/>
    </source>
</evidence>
<reference evidence="17 18" key="1">
    <citation type="journal article" date="2024" name="BMC Genomics">
        <title>De novo assembly and annotation of Popillia japonica's genome with initial clues to its potential as an invasive pest.</title>
        <authorList>
            <person name="Cucini C."/>
            <person name="Boschi S."/>
            <person name="Funari R."/>
            <person name="Cardaioli E."/>
            <person name="Iannotti N."/>
            <person name="Marturano G."/>
            <person name="Paoli F."/>
            <person name="Bruttini M."/>
            <person name="Carapelli A."/>
            <person name="Frati F."/>
            <person name="Nardi F."/>
        </authorList>
    </citation>
    <scope>NUCLEOTIDE SEQUENCE [LARGE SCALE GENOMIC DNA]</scope>
    <source>
        <strain evidence="17">DMR45628</strain>
    </source>
</reference>
<keyword evidence="8 15" id="KW-0862">Zinc</keyword>
<keyword evidence="4 15" id="KW-0820">tRNA-binding</keyword>
<dbReference type="GO" id="GO:0005739">
    <property type="term" value="C:mitochondrion"/>
    <property type="evidence" value="ECO:0007669"/>
    <property type="project" value="TreeGrafter"/>
</dbReference>
<keyword evidence="9 15" id="KW-0067">ATP-binding</keyword>
<comment type="subunit">
    <text evidence="15">Monomer.</text>
</comment>
<evidence type="ECO:0000256" key="5">
    <source>
        <dbReference type="ARBA" id="ARBA00022598"/>
    </source>
</evidence>
<feature type="domain" description="Alanyl-transfer RNA synthetases family profile" evidence="16">
    <location>
        <begin position="32"/>
        <end position="819"/>
    </location>
</feature>
<organism evidence="17 18">
    <name type="scientific">Popillia japonica</name>
    <name type="common">Japanese beetle</name>
    <dbReference type="NCBI Taxonomy" id="7064"/>
    <lineage>
        <taxon>Eukaryota</taxon>
        <taxon>Metazoa</taxon>
        <taxon>Ecdysozoa</taxon>
        <taxon>Arthropoda</taxon>
        <taxon>Hexapoda</taxon>
        <taxon>Insecta</taxon>
        <taxon>Pterygota</taxon>
        <taxon>Neoptera</taxon>
        <taxon>Endopterygota</taxon>
        <taxon>Coleoptera</taxon>
        <taxon>Polyphaga</taxon>
        <taxon>Scarabaeiformia</taxon>
        <taxon>Scarabaeidae</taxon>
        <taxon>Rutelinae</taxon>
        <taxon>Popillia</taxon>
    </lineage>
</organism>
<accession>A0AAW1IVP2</accession>
<evidence type="ECO:0000256" key="8">
    <source>
        <dbReference type="ARBA" id="ARBA00022833"/>
    </source>
</evidence>
<dbReference type="PANTHER" id="PTHR11777">
    <property type="entry name" value="ALANYL-TRNA SYNTHETASE"/>
    <property type="match status" value="1"/>
</dbReference>
<keyword evidence="7 15" id="KW-0547">Nucleotide-binding</keyword>
<dbReference type="HAMAP" id="MF_00036_B">
    <property type="entry name" value="Ala_tRNA_synth_B"/>
    <property type="match status" value="1"/>
</dbReference>